<evidence type="ECO:0000313" key="1">
    <source>
        <dbReference type="EMBL" id="GBM20534.1"/>
    </source>
</evidence>
<gene>
    <name evidence="1" type="ORF">AVEN_261666_1</name>
</gene>
<dbReference type="EMBL" id="BGPR01000444">
    <property type="protein sequence ID" value="GBM20534.1"/>
    <property type="molecule type" value="Genomic_DNA"/>
</dbReference>
<comment type="caution">
    <text evidence="1">The sequence shown here is derived from an EMBL/GenBank/DDBJ whole genome shotgun (WGS) entry which is preliminary data.</text>
</comment>
<keyword evidence="2" id="KW-1185">Reference proteome</keyword>
<dbReference type="AlphaFoldDB" id="A0A4Y2DY14"/>
<sequence>MSTGILGRAYQPLPNHDESCYQNDESPHRIIYAMSNDGGRRVSVSFWWSGNFVWTIDPWCVEHQNKISPMGSYIEAVEKSRQSEIIAISELYQTTVCSCAPHVHSTGSIAVMASGMGQRSVYSCEDHSYCLIYQL</sequence>
<organism evidence="1 2">
    <name type="scientific">Araneus ventricosus</name>
    <name type="common">Orbweaver spider</name>
    <name type="synonym">Epeira ventricosa</name>
    <dbReference type="NCBI Taxonomy" id="182803"/>
    <lineage>
        <taxon>Eukaryota</taxon>
        <taxon>Metazoa</taxon>
        <taxon>Ecdysozoa</taxon>
        <taxon>Arthropoda</taxon>
        <taxon>Chelicerata</taxon>
        <taxon>Arachnida</taxon>
        <taxon>Araneae</taxon>
        <taxon>Araneomorphae</taxon>
        <taxon>Entelegynae</taxon>
        <taxon>Araneoidea</taxon>
        <taxon>Araneidae</taxon>
        <taxon>Araneus</taxon>
    </lineage>
</organism>
<evidence type="ECO:0000313" key="2">
    <source>
        <dbReference type="Proteomes" id="UP000499080"/>
    </source>
</evidence>
<protein>
    <submittedName>
        <fullName evidence="1">Uncharacterized protein</fullName>
    </submittedName>
</protein>
<name>A0A4Y2DY14_ARAVE</name>
<proteinExistence type="predicted"/>
<reference evidence="1 2" key="1">
    <citation type="journal article" date="2019" name="Sci. Rep.">
        <title>Orb-weaving spider Araneus ventricosus genome elucidates the spidroin gene catalogue.</title>
        <authorList>
            <person name="Kono N."/>
            <person name="Nakamura H."/>
            <person name="Ohtoshi R."/>
            <person name="Moran D.A.P."/>
            <person name="Shinohara A."/>
            <person name="Yoshida Y."/>
            <person name="Fujiwara M."/>
            <person name="Mori M."/>
            <person name="Tomita M."/>
            <person name="Arakawa K."/>
        </authorList>
    </citation>
    <scope>NUCLEOTIDE SEQUENCE [LARGE SCALE GENOMIC DNA]</scope>
</reference>
<dbReference type="Proteomes" id="UP000499080">
    <property type="component" value="Unassembled WGS sequence"/>
</dbReference>
<accession>A0A4Y2DY14</accession>